<evidence type="ECO:0000256" key="2">
    <source>
        <dbReference type="ARBA" id="ARBA00022679"/>
    </source>
</evidence>
<evidence type="ECO:0000256" key="4">
    <source>
        <dbReference type="ARBA" id="ARBA00022777"/>
    </source>
</evidence>
<keyword evidence="3" id="KW-0547">Nucleotide-binding</keyword>
<keyword evidence="2 5" id="KW-0808">Transferase</keyword>
<dbReference type="InterPro" id="IPR027417">
    <property type="entry name" value="P-loop_NTPase"/>
</dbReference>
<evidence type="ECO:0008006" key="9">
    <source>
        <dbReference type="Google" id="ProtNLM"/>
    </source>
</evidence>
<dbReference type="AlphaFoldDB" id="A0A9W7ABX3"/>
<dbReference type="PRINTS" id="PR00094">
    <property type="entry name" value="ADENYLTKNASE"/>
</dbReference>
<dbReference type="CDD" id="cd01428">
    <property type="entry name" value="ADK"/>
    <property type="match status" value="1"/>
</dbReference>
<evidence type="ECO:0000256" key="1">
    <source>
        <dbReference type="ARBA" id="ARBA00007220"/>
    </source>
</evidence>
<dbReference type="OrthoDB" id="439792at2759"/>
<feature type="signal peptide" evidence="6">
    <location>
        <begin position="1"/>
        <end position="34"/>
    </location>
</feature>
<gene>
    <name evidence="7" type="ORF">TrST_g2990</name>
</gene>
<dbReference type="InterPro" id="IPR006259">
    <property type="entry name" value="Adenyl_kin_sub"/>
</dbReference>
<accession>A0A9W7ABX3</accession>
<dbReference type="GO" id="GO:0004017">
    <property type="term" value="F:AMP kinase activity"/>
    <property type="evidence" value="ECO:0007669"/>
    <property type="project" value="InterPro"/>
</dbReference>
<keyword evidence="4 5" id="KW-0418">Kinase</keyword>
<sequence length="259" mass="28275">MPLHDSNSPLSPPPTPMLFRSLLSLLLLLSPTLSFTSSTPNLRSPSSLSASPLKLIITGAPASGKGTQCLSLKNRYDLTHLSTGDMLRMAVSNGTPTGLKAKEFMDAGKLVPDEVVCGIISESLPKDSGFLLDGFPRTESQATTLNALMEEKGLGCIDCVIYLDVEESSLVERVTGRRIDPDTGDSYHIKFNPCTDPEISKRLTQRSDDTEEKVKVRLMEFRSNVEAVNGAYGEKVKRVDGNKSVEEVWESIREIVDSI</sequence>
<dbReference type="NCBIfam" id="TIGR01351">
    <property type="entry name" value="adk"/>
    <property type="match status" value="1"/>
</dbReference>
<dbReference type="PROSITE" id="PS00113">
    <property type="entry name" value="ADENYLATE_KINASE"/>
    <property type="match status" value="1"/>
</dbReference>
<dbReference type="InterPro" id="IPR000850">
    <property type="entry name" value="Adenylat/UMP-CMP_kin"/>
</dbReference>
<dbReference type="InterPro" id="IPR036193">
    <property type="entry name" value="ADK_active_lid_dom_sf"/>
</dbReference>
<proteinExistence type="inferred from homology"/>
<evidence type="ECO:0000256" key="5">
    <source>
        <dbReference type="RuleBase" id="RU003330"/>
    </source>
</evidence>
<comment type="caution">
    <text evidence="7">The sequence shown here is derived from an EMBL/GenBank/DDBJ whole genome shotgun (WGS) entry which is preliminary data.</text>
</comment>
<evidence type="ECO:0000313" key="8">
    <source>
        <dbReference type="Proteomes" id="UP001165085"/>
    </source>
</evidence>
<keyword evidence="8" id="KW-1185">Reference proteome</keyword>
<dbReference type="SUPFAM" id="SSF52540">
    <property type="entry name" value="P-loop containing nucleoside triphosphate hydrolases"/>
    <property type="match status" value="1"/>
</dbReference>
<name>A0A9W7ABX3_9STRA</name>
<dbReference type="InterPro" id="IPR033690">
    <property type="entry name" value="Adenylat_kinase_CS"/>
</dbReference>
<dbReference type="SUPFAM" id="SSF57774">
    <property type="entry name" value="Microbial and mitochondrial ADK, insert 'zinc finger' domain"/>
    <property type="match status" value="1"/>
</dbReference>
<evidence type="ECO:0000256" key="6">
    <source>
        <dbReference type="SAM" id="SignalP"/>
    </source>
</evidence>
<dbReference type="Pfam" id="PF00406">
    <property type="entry name" value="ADK"/>
    <property type="match status" value="1"/>
</dbReference>
<dbReference type="Gene3D" id="3.40.50.300">
    <property type="entry name" value="P-loop containing nucleotide triphosphate hydrolases"/>
    <property type="match status" value="1"/>
</dbReference>
<dbReference type="PANTHER" id="PTHR23359">
    <property type="entry name" value="NUCLEOTIDE KINASE"/>
    <property type="match status" value="1"/>
</dbReference>
<dbReference type="EMBL" id="BRXY01000108">
    <property type="protein sequence ID" value="GMH66383.1"/>
    <property type="molecule type" value="Genomic_DNA"/>
</dbReference>
<protein>
    <recommendedName>
        <fullName evidence="9">Adenylate kinase</fullName>
    </recommendedName>
</protein>
<dbReference type="HAMAP" id="MF_00235">
    <property type="entry name" value="Adenylate_kinase_Adk"/>
    <property type="match status" value="1"/>
</dbReference>
<organism evidence="7 8">
    <name type="scientific">Triparma strigata</name>
    <dbReference type="NCBI Taxonomy" id="1606541"/>
    <lineage>
        <taxon>Eukaryota</taxon>
        <taxon>Sar</taxon>
        <taxon>Stramenopiles</taxon>
        <taxon>Ochrophyta</taxon>
        <taxon>Bolidophyceae</taxon>
        <taxon>Parmales</taxon>
        <taxon>Triparmaceae</taxon>
        <taxon>Triparma</taxon>
    </lineage>
</organism>
<feature type="chain" id="PRO_5040987856" description="Adenylate kinase" evidence="6">
    <location>
        <begin position="35"/>
        <end position="259"/>
    </location>
</feature>
<keyword evidence="6" id="KW-0732">Signal</keyword>
<evidence type="ECO:0000313" key="7">
    <source>
        <dbReference type="EMBL" id="GMH66383.1"/>
    </source>
</evidence>
<dbReference type="GO" id="GO:0005524">
    <property type="term" value="F:ATP binding"/>
    <property type="evidence" value="ECO:0007669"/>
    <property type="project" value="InterPro"/>
</dbReference>
<comment type="similarity">
    <text evidence="1 5">Belongs to the adenylate kinase family.</text>
</comment>
<evidence type="ECO:0000256" key="3">
    <source>
        <dbReference type="ARBA" id="ARBA00022741"/>
    </source>
</evidence>
<dbReference type="Proteomes" id="UP001165085">
    <property type="component" value="Unassembled WGS sequence"/>
</dbReference>
<reference evidence="8" key="1">
    <citation type="journal article" date="2023" name="Commun. Biol.">
        <title>Genome analysis of Parmales, the sister group of diatoms, reveals the evolutionary specialization of diatoms from phago-mixotrophs to photoautotrophs.</title>
        <authorList>
            <person name="Ban H."/>
            <person name="Sato S."/>
            <person name="Yoshikawa S."/>
            <person name="Yamada K."/>
            <person name="Nakamura Y."/>
            <person name="Ichinomiya M."/>
            <person name="Sato N."/>
            <person name="Blanc-Mathieu R."/>
            <person name="Endo H."/>
            <person name="Kuwata A."/>
            <person name="Ogata H."/>
        </authorList>
    </citation>
    <scope>NUCLEOTIDE SEQUENCE [LARGE SCALE GENOMIC DNA]</scope>
    <source>
        <strain evidence="8">NIES 3701</strain>
    </source>
</reference>